<keyword evidence="2" id="KW-1185">Reference proteome</keyword>
<dbReference type="InterPro" id="IPR012349">
    <property type="entry name" value="Split_barrel_FMN-bd"/>
</dbReference>
<organism evidence="1 2">
    <name type="scientific">Halorubrum vacuolatum</name>
    <name type="common">Natronobacterium vacuolatum</name>
    <dbReference type="NCBI Taxonomy" id="63740"/>
    <lineage>
        <taxon>Archaea</taxon>
        <taxon>Methanobacteriati</taxon>
        <taxon>Methanobacteriota</taxon>
        <taxon>Stenosarchaea group</taxon>
        <taxon>Halobacteria</taxon>
        <taxon>Halobacteriales</taxon>
        <taxon>Haloferacaceae</taxon>
        <taxon>Halorubrum</taxon>
    </lineage>
</organism>
<proteinExistence type="predicted"/>
<dbReference type="AlphaFoldDB" id="A0A238UQP6"/>
<evidence type="ECO:0000313" key="1">
    <source>
        <dbReference type="EMBL" id="SNR24271.1"/>
    </source>
</evidence>
<gene>
    <name evidence="1" type="ORF">SAMN06264855_101244</name>
</gene>
<sequence>MKVTGPWDRHRIDEFLEGARIPVRIGCRTPAGDPWIVSLWFAWDGTIHCATGANADLIGFLSHDDHVSFEISTNDPPYRGVRGRGTATVEPDIEKTQLRALFDRYLGGTDSDLGRRLLRPEREEIHIRIEPERLHTWDFTGRMPSSPTQ</sequence>
<dbReference type="Gene3D" id="2.30.110.10">
    <property type="entry name" value="Electron Transport, Fmn-binding Protein, Chain A"/>
    <property type="match status" value="1"/>
</dbReference>
<protein>
    <submittedName>
        <fullName evidence="1">Nitroimidazol reductase NimA, pyridoxamine 5'-phosphate oxidase superfamily</fullName>
    </submittedName>
</protein>
<name>A0A238UQP6_HALVU</name>
<dbReference type="RefSeq" id="WP_089383225.1">
    <property type="nucleotide sequence ID" value="NZ_FZNQ01000001.1"/>
</dbReference>
<dbReference type="Proteomes" id="UP000198397">
    <property type="component" value="Unassembled WGS sequence"/>
</dbReference>
<evidence type="ECO:0000313" key="2">
    <source>
        <dbReference type="Proteomes" id="UP000198397"/>
    </source>
</evidence>
<accession>A0A238UQP6</accession>
<dbReference type="OrthoDB" id="139492at2157"/>
<reference evidence="1 2" key="1">
    <citation type="submission" date="2017-06" db="EMBL/GenBank/DDBJ databases">
        <authorList>
            <person name="Kim H.J."/>
            <person name="Triplett B.A."/>
        </authorList>
    </citation>
    <scope>NUCLEOTIDE SEQUENCE [LARGE SCALE GENOMIC DNA]</scope>
    <source>
        <strain evidence="1 2">DSM 8800</strain>
    </source>
</reference>
<dbReference type="SUPFAM" id="SSF50475">
    <property type="entry name" value="FMN-binding split barrel"/>
    <property type="match status" value="1"/>
</dbReference>
<dbReference type="EMBL" id="FZNQ01000001">
    <property type="protein sequence ID" value="SNR24271.1"/>
    <property type="molecule type" value="Genomic_DNA"/>
</dbReference>